<sequence>PGAEEYGEFRFGFGNGFIDKGHLESVQGKQRIEDSLGDLKKPLSNQNLITWKDTPVYNAPDSGSVVFGTLSANLRYPI</sequence>
<feature type="non-terminal residue" evidence="1">
    <location>
        <position position="78"/>
    </location>
</feature>
<dbReference type="Proteomes" id="UP001279012">
    <property type="component" value="Unassembled WGS sequence"/>
</dbReference>
<gene>
    <name evidence="1" type="ORF">SJ059_33570</name>
</gene>
<dbReference type="AlphaFoldDB" id="A0AAW9EHK8"/>
<protein>
    <submittedName>
        <fullName evidence="1">Polysaccharide deacetylase family protein</fullName>
    </submittedName>
</protein>
<comment type="caution">
    <text evidence="1">The sequence shown here is derived from an EMBL/GenBank/DDBJ whole genome shotgun (WGS) entry which is preliminary data.</text>
</comment>
<evidence type="ECO:0000313" key="2">
    <source>
        <dbReference type="Proteomes" id="UP001279012"/>
    </source>
</evidence>
<dbReference type="EMBL" id="JAWZZT010001973">
    <property type="protein sequence ID" value="MDX7019356.1"/>
    <property type="molecule type" value="Genomic_DNA"/>
</dbReference>
<accession>A0AAW9EHK8</accession>
<proteinExistence type="predicted"/>
<organism evidence="1 2">
    <name type="scientific">Klebsiella aerogenes</name>
    <name type="common">Enterobacter aerogenes</name>
    <dbReference type="NCBI Taxonomy" id="548"/>
    <lineage>
        <taxon>Bacteria</taxon>
        <taxon>Pseudomonadati</taxon>
        <taxon>Pseudomonadota</taxon>
        <taxon>Gammaproteobacteria</taxon>
        <taxon>Enterobacterales</taxon>
        <taxon>Enterobacteriaceae</taxon>
        <taxon>Klebsiella/Raoultella group</taxon>
        <taxon>Klebsiella</taxon>
    </lineage>
</organism>
<evidence type="ECO:0000313" key="1">
    <source>
        <dbReference type="EMBL" id="MDX7019356.1"/>
    </source>
</evidence>
<feature type="non-terminal residue" evidence="1">
    <location>
        <position position="1"/>
    </location>
</feature>
<name>A0AAW9EHK8_KLEAE</name>
<reference evidence="1" key="1">
    <citation type="submission" date="2023-11" db="EMBL/GenBank/DDBJ databases">
        <title>Detection of rare carbapenemases in Enterobacterales - comparison of two colorimetric and two CIM-based carbapenemase assays.</title>
        <authorList>
            <person name="Schaffarczyk L."/>
            <person name="Noster J."/>
            <person name="Stelzer Y."/>
            <person name="Sattler J."/>
            <person name="Gatermann S."/>
            <person name="Hamprecht A."/>
        </authorList>
    </citation>
    <scope>NUCLEOTIDE SEQUENCE</scope>
    <source>
        <strain evidence="1">CIM-Cont-037</strain>
    </source>
</reference>